<protein>
    <submittedName>
        <fullName evidence="1">Uncharacterized protein</fullName>
    </submittedName>
</protein>
<reference evidence="1" key="1">
    <citation type="journal article" date="2014" name="Int. J. Syst. Evol. Microbiol.">
        <title>Complete genome sequence of Corynebacterium casei LMG S-19264T (=DSM 44701T), isolated from a smear-ripened cheese.</title>
        <authorList>
            <consortium name="US DOE Joint Genome Institute (JGI-PGF)"/>
            <person name="Walter F."/>
            <person name="Albersmeier A."/>
            <person name="Kalinowski J."/>
            <person name="Ruckert C."/>
        </authorList>
    </citation>
    <scope>NUCLEOTIDE SEQUENCE</scope>
    <source>
        <strain evidence="1">CGMCC 1.15254</strain>
    </source>
</reference>
<evidence type="ECO:0000313" key="2">
    <source>
        <dbReference type="Proteomes" id="UP000632498"/>
    </source>
</evidence>
<dbReference type="EMBL" id="BMHV01000009">
    <property type="protein sequence ID" value="GGF62468.1"/>
    <property type="molecule type" value="Genomic_DNA"/>
</dbReference>
<dbReference type="Proteomes" id="UP000632498">
    <property type="component" value="Unassembled WGS sequence"/>
</dbReference>
<accession>A0A917F9G2</accession>
<gene>
    <name evidence="1" type="ORF">GCM10011332_15410</name>
</gene>
<dbReference type="AlphaFoldDB" id="A0A917F9G2"/>
<comment type="caution">
    <text evidence="1">The sequence shown here is derived from an EMBL/GenBank/DDBJ whole genome shotgun (WGS) entry which is preliminary data.</text>
</comment>
<organism evidence="1 2">
    <name type="scientific">Terasakiella brassicae</name>
    <dbReference type="NCBI Taxonomy" id="1634917"/>
    <lineage>
        <taxon>Bacteria</taxon>
        <taxon>Pseudomonadati</taxon>
        <taxon>Pseudomonadota</taxon>
        <taxon>Alphaproteobacteria</taxon>
        <taxon>Rhodospirillales</taxon>
        <taxon>Terasakiellaceae</taxon>
        <taxon>Terasakiella</taxon>
    </lineage>
</organism>
<evidence type="ECO:0000313" key="1">
    <source>
        <dbReference type="EMBL" id="GGF62468.1"/>
    </source>
</evidence>
<proteinExistence type="predicted"/>
<keyword evidence="2" id="KW-1185">Reference proteome</keyword>
<reference evidence="1" key="2">
    <citation type="submission" date="2020-09" db="EMBL/GenBank/DDBJ databases">
        <authorList>
            <person name="Sun Q."/>
            <person name="Zhou Y."/>
        </authorList>
    </citation>
    <scope>NUCLEOTIDE SEQUENCE</scope>
    <source>
        <strain evidence="1">CGMCC 1.15254</strain>
    </source>
</reference>
<sequence length="60" mass="6566">MIDFHSHSGCKKTGIHNIHMVAVSKGLCYLNSTILGYEPIMSFGEEDINDSLCPHDSTNG</sequence>
<name>A0A917F9G2_9PROT</name>